<protein>
    <submittedName>
        <fullName evidence="1">Uncharacterized protein</fullName>
    </submittedName>
</protein>
<evidence type="ECO:0000313" key="1">
    <source>
        <dbReference type="EMBL" id="UOX39752.1"/>
    </source>
</evidence>
<organism evidence="1 2">
    <name type="scientific">Escherichia phage vB_EcoS_SCS31</name>
    <dbReference type="NCBI Taxonomy" id="2932865"/>
    <lineage>
        <taxon>Viruses</taxon>
        <taxon>Duplodnaviria</taxon>
        <taxon>Heunggongvirae</taxon>
        <taxon>Uroviricota</taxon>
        <taxon>Caudoviricetes</taxon>
        <taxon>Drexlerviridae</taxon>
        <taxon>Braunvirinae</taxon>
        <taxon>Guelphvirus</taxon>
        <taxon>Guelphvirus SCS31</taxon>
    </lineage>
</organism>
<sequence>MTEKKVSYSYEGGHWIVELKGFHKYPKLSFFMRENDAQEWVEVLRERHNLKGQDK</sequence>
<name>A0A9E7AE55_9CAUD</name>
<proteinExistence type="predicted"/>
<accession>A0A9E7AE55</accession>
<dbReference type="Proteomes" id="UP001058457">
    <property type="component" value="Segment"/>
</dbReference>
<keyword evidence="2" id="KW-1185">Reference proteome</keyword>
<reference evidence="1" key="1">
    <citation type="submission" date="2022-03" db="EMBL/GenBank/DDBJ databases">
        <title>Complete genome analysis of the Escherichia phage vB_EcoS_SCS31.</title>
        <authorList>
            <person name="Alexyuk M.S."/>
            <person name="Bogoyavlenskiy A.P."/>
            <person name="Alexyuk P.G."/>
            <person name="Berezin V.E."/>
        </authorList>
    </citation>
    <scope>NUCLEOTIDE SEQUENCE</scope>
</reference>
<evidence type="ECO:0000313" key="2">
    <source>
        <dbReference type="Proteomes" id="UP001058457"/>
    </source>
</evidence>
<dbReference type="EMBL" id="ON081052">
    <property type="protein sequence ID" value="UOX39752.1"/>
    <property type="molecule type" value="Genomic_DNA"/>
</dbReference>